<dbReference type="Proteomes" id="UP000198356">
    <property type="component" value="Unassembled WGS sequence"/>
</dbReference>
<keyword evidence="5" id="KW-0689">Ribosomal protein</keyword>
<dbReference type="PROSITE" id="PS51186">
    <property type="entry name" value="GNAT"/>
    <property type="match status" value="1"/>
</dbReference>
<dbReference type="RefSeq" id="WP_089408707.1">
    <property type="nucleotide sequence ID" value="NZ_FZOU01000004.1"/>
</dbReference>
<proteinExistence type="inferred from homology"/>
<dbReference type="InterPro" id="IPR051016">
    <property type="entry name" value="Diverse_Substrate_AcTransf"/>
</dbReference>
<dbReference type="SUPFAM" id="SSF55729">
    <property type="entry name" value="Acyl-CoA N-acyltransferases (Nat)"/>
    <property type="match status" value="1"/>
</dbReference>
<keyword evidence="6" id="KW-1185">Reference proteome</keyword>
<dbReference type="CDD" id="cd04301">
    <property type="entry name" value="NAT_SF"/>
    <property type="match status" value="1"/>
</dbReference>
<dbReference type="Gene3D" id="3.40.630.30">
    <property type="match status" value="1"/>
</dbReference>
<accession>A0A239JMG9</accession>
<evidence type="ECO:0000256" key="1">
    <source>
        <dbReference type="ARBA" id="ARBA00008694"/>
    </source>
</evidence>
<comment type="similarity">
    <text evidence="1">Belongs to the acetyltransferase family.</text>
</comment>
<dbReference type="EMBL" id="FZOU01000004">
    <property type="protein sequence ID" value="SNT07010.1"/>
    <property type="molecule type" value="Genomic_DNA"/>
</dbReference>
<dbReference type="GO" id="GO:0008080">
    <property type="term" value="F:N-acetyltransferase activity"/>
    <property type="evidence" value="ECO:0007669"/>
    <property type="project" value="UniProtKB-ARBA"/>
</dbReference>
<dbReference type="PANTHER" id="PTHR10545">
    <property type="entry name" value="DIAMINE N-ACETYLTRANSFERASE"/>
    <property type="match status" value="1"/>
</dbReference>
<gene>
    <name evidence="5" type="ORF">SAMN05421770_10431</name>
</gene>
<feature type="domain" description="N-acetyltransferase" evidence="4">
    <location>
        <begin position="10"/>
        <end position="168"/>
    </location>
</feature>
<protein>
    <submittedName>
        <fullName evidence="5">Ribosomal protein S18 acetylase RimI</fullName>
    </submittedName>
</protein>
<dbReference type="AlphaFoldDB" id="A0A239JMG9"/>
<dbReference type="GO" id="GO:0005840">
    <property type="term" value="C:ribosome"/>
    <property type="evidence" value="ECO:0007669"/>
    <property type="project" value="UniProtKB-KW"/>
</dbReference>
<keyword evidence="2" id="KW-0808">Transferase</keyword>
<organism evidence="5 6">
    <name type="scientific">Granulicella rosea</name>
    <dbReference type="NCBI Taxonomy" id="474952"/>
    <lineage>
        <taxon>Bacteria</taxon>
        <taxon>Pseudomonadati</taxon>
        <taxon>Acidobacteriota</taxon>
        <taxon>Terriglobia</taxon>
        <taxon>Terriglobales</taxon>
        <taxon>Acidobacteriaceae</taxon>
        <taxon>Granulicella</taxon>
    </lineage>
</organism>
<keyword evidence="5" id="KW-0687">Ribonucleoprotein</keyword>
<dbReference type="InterPro" id="IPR000182">
    <property type="entry name" value="GNAT_dom"/>
</dbReference>
<dbReference type="Pfam" id="PF00583">
    <property type="entry name" value="Acetyltransf_1"/>
    <property type="match status" value="1"/>
</dbReference>
<dbReference type="OrthoDB" id="9792929at2"/>
<dbReference type="FunFam" id="3.40.630.30:FF:000064">
    <property type="entry name" value="GNAT family acetyltransferase"/>
    <property type="match status" value="1"/>
</dbReference>
<name>A0A239JMG9_9BACT</name>
<evidence type="ECO:0000259" key="4">
    <source>
        <dbReference type="PROSITE" id="PS51186"/>
    </source>
</evidence>
<keyword evidence="3" id="KW-0012">Acyltransferase</keyword>
<evidence type="ECO:0000313" key="5">
    <source>
        <dbReference type="EMBL" id="SNT07010.1"/>
    </source>
</evidence>
<sequence length="168" mass="18930">MSIVDPAHPLNIRLATPQDVPLMLELIHELATYEREPEAVLATPTDLHRDGFGPVPRFHCLIAEWLGQPAGFALYFLNYSTWRGHHGIHLEDLFVRPEFRGKGIGKMLLSRVAGVAVVEGCPRLEWNVLDWNTPAIDFYNSMGAEMSTDWRIMRVSGDALCALSMRCD</sequence>
<evidence type="ECO:0000313" key="6">
    <source>
        <dbReference type="Proteomes" id="UP000198356"/>
    </source>
</evidence>
<dbReference type="InterPro" id="IPR016181">
    <property type="entry name" value="Acyl_CoA_acyltransferase"/>
</dbReference>
<dbReference type="PANTHER" id="PTHR10545:SF29">
    <property type="entry name" value="GH14572P-RELATED"/>
    <property type="match status" value="1"/>
</dbReference>
<reference evidence="5 6" key="1">
    <citation type="submission" date="2017-06" db="EMBL/GenBank/DDBJ databases">
        <authorList>
            <person name="Kim H.J."/>
            <person name="Triplett B.A."/>
        </authorList>
    </citation>
    <scope>NUCLEOTIDE SEQUENCE [LARGE SCALE GENOMIC DNA]</scope>
    <source>
        <strain evidence="5 6">DSM 18704</strain>
    </source>
</reference>
<evidence type="ECO:0000256" key="2">
    <source>
        <dbReference type="ARBA" id="ARBA00022679"/>
    </source>
</evidence>
<evidence type="ECO:0000256" key="3">
    <source>
        <dbReference type="ARBA" id="ARBA00023315"/>
    </source>
</evidence>